<dbReference type="InterPro" id="IPR005467">
    <property type="entry name" value="His_kinase_dom"/>
</dbReference>
<evidence type="ECO:0000313" key="15">
    <source>
        <dbReference type="Proteomes" id="UP000003571"/>
    </source>
</evidence>
<keyword evidence="10" id="KW-0902">Two-component regulatory system</keyword>
<evidence type="ECO:0000313" key="14">
    <source>
        <dbReference type="EMBL" id="EIC02380.1"/>
    </source>
</evidence>
<evidence type="ECO:0000256" key="7">
    <source>
        <dbReference type="ARBA" id="ARBA00022741"/>
    </source>
</evidence>
<evidence type="ECO:0000256" key="1">
    <source>
        <dbReference type="ARBA" id="ARBA00000085"/>
    </source>
</evidence>
<dbReference type="Proteomes" id="UP000003571">
    <property type="component" value="Unassembled WGS sequence"/>
</dbReference>
<keyword evidence="4" id="KW-1003">Cell membrane</keyword>
<gene>
    <name evidence="14" type="ORF">TresaDRAFT_1827</name>
</gene>
<reference evidence="14 15" key="1">
    <citation type="submission" date="2011-09" db="EMBL/GenBank/DDBJ databases">
        <title>The draft genome of Treponema saccharophilum DSM 2985.</title>
        <authorList>
            <consortium name="US DOE Joint Genome Institute (JGI-PGF)"/>
            <person name="Lucas S."/>
            <person name="Copeland A."/>
            <person name="Lapidus A."/>
            <person name="Glavina del Rio T."/>
            <person name="Dalin E."/>
            <person name="Tice H."/>
            <person name="Bruce D."/>
            <person name="Goodwin L."/>
            <person name="Pitluck S."/>
            <person name="Peters L."/>
            <person name="Kyrpides N."/>
            <person name="Mavromatis K."/>
            <person name="Ivanova N."/>
            <person name="Markowitz V."/>
            <person name="Cheng J.-F."/>
            <person name="Hugenholtz P."/>
            <person name="Woyke T."/>
            <person name="Wu D."/>
            <person name="Gronow S."/>
            <person name="Wellnitz S."/>
            <person name="Brambilla E."/>
            <person name="Klenk H.-P."/>
            <person name="Eisen J.A."/>
        </authorList>
    </citation>
    <scope>NUCLEOTIDE SEQUENCE [LARGE SCALE GENOMIC DNA]</scope>
    <source>
        <strain evidence="14 15">DSM 2985</strain>
    </source>
</reference>
<evidence type="ECO:0000256" key="6">
    <source>
        <dbReference type="ARBA" id="ARBA00022679"/>
    </source>
</evidence>
<dbReference type="PANTHER" id="PTHR43711">
    <property type="entry name" value="TWO-COMPONENT HISTIDINE KINASE"/>
    <property type="match status" value="1"/>
</dbReference>
<dbReference type="InterPro" id="IPR036097">
    <property type="entry name" value="HisK_dim/P_sf"/>
</dbReference>
<dbReference type="RefSeq" id="WP_002703217.1">
    <property type="nucleotide sequence ID" value="NZ_AGRW01000040.1"/>
</dbReference>
<evidence type="ECO:0000256" key="3">
    <source>
        <dbReference type="ARBA" id="ARBA00012438"/>
    </source>
</evidence>
<dbReference type="SMART" id="SM00387">
    <property type="entry name" value="HATPase_c"/>
    <property type="match status" value="1"/>
</dbReference>
<dbReference type="SUPFAM" id="SSF55874">
    <property type="entry name" value="ATPase domain of HSP90 chaperone/DNA topoisomerase II/histidine kinase"/>
    <property type="match status" value="1"/>
</dbReference>
<evidence type="ECO:0000256" key="10">
    <source>
        <dbReference type="ARBA" id="ARBA00023012"/>
    </source>
</evidence>
<comment type="catalytic activity">
    <reaction evidence="1">
        <text>ATP + protein L-histidine = ADP + protein N-phospho-L-histidine.</text>
        <dbReference type="EC" id="2.7.13.3"/>
    </reaction>
</comment>
<dbReference type="InterPro" id="IPR050736">
    <property type="entry name" value="Sensor_HK_Regulatory"/>
</dbReference>
<dbReference type="SMART" id="SM00388">
    <property type="entry name" value="HisKA"/>
    <property type="match status" value="1"/>
</dbReference>
<dbReference type="PRINTS" id="PR00344">
    <property type="entry name" value="BCTRLSENSOR"/>
</dbReference>
<dbReference type="Gene3D" id="1.10.287.130">
    <property type="match status" value="1"/>
</dbReference>
<name>H7EJ66_9SPIR</name>
<dbReference type="SUPFAM" id="SSF47384">
    <property type="entry name" value="Homodimeric domain of signal transducing histidine kinase"/>
    <property type="match status" value="1"/>
</dbReference>
<dbReference type="CDD" id="cd00075">
    <property type="entry name" value="HATPase"/>
    <property type="match status" value="1"/>
</dbReference>
<protein>
    <recommendedName>
        <fullName evidence="3">histidine kinase</fullName>
        <ecNumber evidence="3">2.7.13.3</ecNumber>
    </recommendedName>
</protein>
<dbReference type="Pfam" id="PF00512">
    <property type="entry name" value="HisKA"/>
    <property type="match status" value="1"/>
</dbReference>
<dbReference type="FunFam" id="3.30.565.10:FF:000006">
    <property type="entry name" value="Sensor histidine kinase WalK"/>
    <property type="match status" value="1"/>
</dbReference>
<organism evidence="14 15">
    <name type="scientific">Treponema saccharophilum DSM 2985</name>
    <dbReference type="NCBI Taxonomy" id="907348"/>
    <lineage>
        <taxon>Bacteria</taxon>
        <taxon>Pseudomonadati</taxon>
        <taxon>Spirochaetota</taxon>
        <taxon>Spirochaetia</taxon>
        <taxon>Spirochaetales</taxon>
        <taxon>Treponemataceae</taxon>
        <taxon>Treponema</taxon>
    </lineage>
</organism>
<keyword evidence="9" id="KW-0067">ATP-binding</keyword>
<keyword evidence="12" id="KW-0812">Transmembrane</keyword>
<proteinExistence type="predicted"/>
<evidence type="ECO:0000256" key="9">
    <source>
        <dbReference type="ARBA" id="ARBA00022840"/>
    </source>
</evidence>
<dbReference type="PROSITE" id="PS50109">
    <property type="entry name" value="HIS_KIN"/>
    <property type="match status" value="1"/>
</dbReference>
<dbReference type="EC" id="2.7.13.3" evidence="3"/>
<dbReference type="OrthoDB" id="9813151at2"/>
<dbReference type="EMBL" id="AGRW01000040">
    <property type="protein sequence ID" value="EIC02380.1"/>
    <property type="molecule type" value="Genomic_DNA"/>
</dbReference>
<dbReference type="PANTHER" id="PTHR43711:SF1">
    <property type="entry name" value="HISTIDINE KINASE 1"/>
    <property type="match status" value="1"/>
</dbReference>
<dbReference type="InterPro" id="IPR036890">
    <property type="entry name" value="HATPase_C_sf"/>
</dbReference>
<keyword evidence="12" id="KW-1133">Transmembrane helix</keyword>
<evidence type="ECO:0000259" key="13">
    <source>
        <dbReference type="PROSITE" id="PS50109"/>
    </source>
</evidence>
<dbReference type="InterPro" id="IPR004358">
    <property type="entry name" value="Sig_transdc_His_kin-like_C"/>
</dbReference>
<feature type="domain" description="Histidine kinase" evidence="13">
    <location>
        <begin position="227"/>
        <end position="447"/>
    </location>
</feature>
<dbReference type="GO" id="GO:0005524">
    <property type="term" value="F:ATP binding"/>
    <property type="evidence" value="ECO:0007669"/>
    <property type="project" value="UniProtKB-KW"/>
</dbReference>
<evidence type="ECO:0000256" key="2">
    <source>
        <dbReference type="ARBA" id="ARBA00004236"/>
    </source>
</evidence>
<sequence length="447" mass="50092">MKIKSLTFRIFISTFFVGTLVYFICAFLFISNMYGYFENQIFNELKAESDFLENYVTSGHAEAIGKIKTENRITLIHPDGTVFFDNTVDALALENHGRRSEFIEAMSRGSAKKTRYSSTMTEKTLYFAARLSNGDVMRISCNQRSVLVLVLGMSQTLILMLIIAMIISGASASYLAKKIITPLNEIDLENPEKSDVYDELKPFTKRIAEENFEKQQREELRQQFTANVSHELKTPLTSISGFAEILKAGGTDAQTTKDFASSIFEESQRMITLVNDIIKLSKLDEKSISLEREALSLREICLEAMEVLSASALEKNVTMKISGDSGLINGVRPVIYEMAYNLIDNAIKYNKTGGSVEINIQNFMAAKDSDKNRVILTVRDSGIGIPESERERIFERFYRIDKSRSRSLGGTGLGLSIVKHAAKYHDASIILKSEEGKGSVFTVIFGM</sequence>
<keyword evidence="8 14" id="KW-0418">Kinase</keyword>
<evidence type="ECO:0000256" key="5">
    <source>
        <dbReference type="ARBA" id="ARBA00022553"/>
    </source>
</evidence>
<dbReference type="Pfam" id="PF02518">
    <property type="entry name" value="HATPase_c"/>
    <property type="match status" value="1"/>
</dbReference>
<dbReference type="InterPro" id="IPR003594">
    <property type="entry name" value="HATPase_dom"/>
</dbReference>
<keyword evidence="5" id="KW-0597">Phosphoprotein</keyword>
<dbReference type="CDD" id="cd00082">
    <property type="entry name" value="HisKA"/>
    <property type="match status" value="1"/>
</dbReference>
<feature type="transmembrane region" description="Helical" evidence="12">
    <location>
        <begin position="6"/>
        <end position="30"/>
    </location>
</feature>
<dbReference type="GO" id="GO:0000155">
    <property type="term" value="F:phosphorelay sensor kinase activity"/>
    <property type="evidence" value="ECO:0007669"/>
    <property type="project" value="InterPro"/>
</dbReference>
<feature type="transmembrane region" description="Helical" evidence="12">
    <location>
        <begin position="146"/>
        <end position="167"/>
    </location>
</feature>
<evidence type="ECO:0000256" key="11">
    <source>
        <dbReference type="ARBA" id="ARBA00023136"/>
    </source>
</evidence>
<dbReference type="InterPro" id="IPR003661">
    <property type="entry name" value="HisK_dim/P_dom"/>
</dbReference>
<comment type="subcellular location">
    <subcellularLocation>
        <location evidence="2">Cell membrane</location>
    </subcellularLocation>
</comment>
<keyword evidence="7" id="KW-0547">Nucleotide-binding</keyword>
<evidence type="ECO:0000256" key="8">
    <source>
        <dbReference type="ARBA" id="ARBA00022777"/>
    </source>
</evidence>
<comment type="caution">
    <text evidence="14">The sequence shown here is derived from an EMBL/GenBank/DDBJ whole genome shotgun (WGS) entry which is preliminary data.</text>
</comment>
<keyword evidence="15" id="KW-1185">Reference proteome</keyword>
<keyword evidence="11 12" id="KW-0472">Membrane</keyword>
<dbReference type="PATRIC" id="fig|907348.3.peg.881"/>
<dbReference type="FunFam" id="1.10.287.130:FF:000008">
    <property type="entry name" value="Two-component sensor histidine kinase"/>
    <property type="match status" value="1"/>
</dbReference>
<dbReference type="STRING" id="907348.TresaDRAFT_1827"/>
<dbReference type="eggNOG" id="COG5002">
    <property type="taxonomic scope" value="Bacteria"/>
</dbReference>
<dbReference type="Gene3D" id="3.30.565.10">
    <property type="entry name" value="Histidine kinase-like ATPase, C-terminal domain"/>
    <property type="match status" value="1"/>
</dbReference>
<accession>H7EJ66</accession>
<evidence type="ECO:0000256" key="4">
    <source>
        <dbReference type="ARBA" id="ARBA00022475"/>
    </source>
</evidence>
<evidence type="ECO:0000256" key="12">
    <source>
        <dbReference type="SAM" id="Phobius"/>
    </source>
</evidence>
<dbReference type="GO" id="GO:0005886">
    <property type="term" value="C:plasma membrane"/>
    <property type="evidence" value="ECO:0007669"/>
    <property type="project" value="UniProtKB-SubCell"/>
</dbReference>
<keyword evidence="6" id="KW-0808">Transferase</keyword>
<dbReference type="AlphaFoldDB" id="H7EJ66"/>